<accession>A0A835AUE1</accession>
<keyword evidence="7 8" id="KW-0472">Membrane</keyword>
<dbReference type="NCBIfam" id="TIGR01569">
    <property type="entry name" value="A_tha_TIGR01569"/>
    <property type="match status" value="1"/>
</dbReference>
<dbReference type="EMBL" id="JACEFO010002210">
    <property type="protein sequence ID" value="KAF8673009.1"/>
    <property type="molecule type" value="Genomic_DNA"/>
</dbReference>
<comment type="subcellular location">
    <subcellularLocation>
        <location evidence="1 8">Cell membrane</location>
        <topology evidence="1 8">Multi-pass membrane protein</topology>
    </subcellularLocation>
</comment>
<reference evidence="11" key="1">
    <citation type="submission" date="2020-07" db="EMBL/GenBank/DDBJ databases">
        <title>Genome sequence and genetic diversity analysis of an under-domesticated orphan crop, white fonio (Digitaria exilis).</title>
        <authorList>
            <person name="Bennetzen J.L."/>
            <person name="Chen S."/>
            <person name="Ma X."/>
            <person name="Wang X."/>
            <person name="Yssel A.E.J."/>
            <person name="Chaluvadi S.R."/>
            <person name="Johnson M."/>
            <person name="Gangashetty P."/>
            <person name="Hamidou F."/>
            <person name="Sanogo M.D."/>
            <person name="Zwaenepoel A."/>
            <person name="Wallace J."/>
            <person name="Van De Peer Y."/>
            <person name="Van Deynze A."/>
        </authorList>
    </citation>
    <scope>NUCLEOTIDE SEQUENCE</scope>
    <source>
        <tissue evidence="11">Leaves</tissue>
    </source>
</reference>
<feature type="compositionally biased region" description="Low complexity" evidence="9">
    <location>
        <begin position="394"/>
        <end position="404"/>
    </location>
</feature>
<evidence type="ECO:0000313" key="11">
    <source>
        <dbReference type="EMBL" id="KAF8673009.1"/>
    </source>
</evidence>
<feature type="transmembrane region" description="Helical" evidence="8">
    <location>
        <begin position="232"/>
        <end position="257"/>
    </location>
</feature>
<dbReference type="Proteomes" id="UP000636709">
    <property type="component" value="Unassembled WGS sequence"/>
</dbReference>
<evidence type="ECO:0000313" key="12">
    <source>
        <dbReference type="Proteomes" id="UP000636709"/>
    </source>
</evidence>
<dbReference type="GO" id="GO:0005886">
    <property type="term" value="C:plasma membrane"/>
    <property type="evidence" value="ECO:0007669"/>
    <property type="project" value="UniProtKB-SubCell"/>
</dbReference>
<dbReference type="InterPro" id="IPR006459">
    <property type="entry name" value="CASP/CASPL"/>
</dbReference>
<evidence type="ECO:0000259" key="10">
    <source>
        <dbReference type="Pfam" id="PF04535"/>
    </source>
</evidence>
<evidence type="ECO:0000256" key="8">
    <source>
        <dbReference type="RuleBase" id="RU361233"/>
    </source>
</evidence>
<feature type="transmembrane region" description="Helical" evidence="8">
    <location>
        <begin position="360"/>
        <end position="380"/>
    </location>
</feature>
<evidence type="ECO:0000256" key="3">
    <source>
        <dbReference type="ARBA" id="ARBA00011489"/>
    </source>
</evidence>
<evidence type="ECO:0000256" key="5">
    <source>
        <dbReference type="ARBA" id="ARBA00022692"/>
    </source>
</evidence>
<feature type="region of interest" description="Disordered" evidence="9">
    <location>
        <begin position="387"/>
        <end position="414"/>
    </location>
</feature>
<organism evidence="11 12">
    <name type="scientific">Digitaria exilis</name>
    <dbReference type="NCBI Taxonomy" id="1010633"/>
    <lineage>
        <taxon>Eukaryota</taxon>
        <taxon>Viridiplantae</taxon>
        <taxon>Streptophyta</taxon>
        <taxon>Embryophyta</taxon>
        <taxon>Tracheophyta</taxon>
        <taxon>Spermatophyta</taxon>
        <taxon>Magnoliopsida</taxon>
        <taxon>Liliopsida</taxon>
        <taxon>Poales</taxon>
        <taxon>Poaceae</taxon>
        <taxon>PACMAD clade</taxon>
        <taxon>Panicoideae</taxon>
        <taxon>Panicodae</taxon>
        <taxon>Paniceae</taxon>
        <taxon>Anthephorinae</taxon>
        <taxon>Digitaria</taxon>
    </lineage>
</organism>
<comment type="subunit">
    <text evidence="3 8">Homodimer and heterodimers.</text>
</comment>
<comment type="caution">
    <text evidence="11">The sequence shown here is derived from an EMBL/GenBank/DDBJ whole genome shotgun (WGS) entry which is preliminary data.</text>
</comment>
<dbReference type="InterPro" id="IPR044173">
    <property type="entry name" value="CASPL"/>
</dbReference>
<feature type="domain" description="Casparian strip membrane protein" evidence="10">
    <location>
        <begin position="222"/>
        <end position="373"/>
    </location>
</feature>
<dbReference type="OrthoDB" id="690767at2759"/>
<evidence type="ECO:0000256" key="6">
    <source>
        <dbReference type="ARBA" id="ARBA00022989"/>
    </source>
</evidence>
<keyword evidence="5 8" id="KW-0812">Transmembrane</keyword>
<feature type="transmembrane region" description="Helical" evidence="8">
    <location>
        <begin position="306"/>
        <end position="328"/>
    </location>
</feature>
<dbReference type="PANTHER" id="PTHR36488:SF7">
    <property type="entry name" value="CASP-LIKE PROTEIN 1U3"/>
    <property type="match status" value="1"/>
</dbReference>
<gene>
    <name evidence="11" type="ORF">HU200_049081</name>
</gene>
<feature type="transmembrane region" description="Helical" evidence="8">
    <location>
        <begin position="65"/>
        <end position="89"/>
    </location>
</feature>
<name>A0A835AUE1_9POAL</name>
<feature type="domain" description="Casparian strip membrane protein" evidence="10">
    <location>
        <begin position="19"/>
        <end position="166"/>
    </location>
</feature>
<evidence type="ECO:0000256" key="4">
    <source>
        <dbReference type="ARBA" id="ARBA00022475"/>
    </source>
</evidence>
<dbReference type="AlphaFoldDB" id="A0A835AUE1"/>
<comment type="similarity">
    <text evidence="2 8">Belongs to the Casparian strip membrane proteins (CASP) family.</text>
</comment>
<dbReference type="InterPro" id="IPR006702">
    <property type="entry name" value="CASP_dom"/>
</dbReference>
<protein>
    <recommendedName>
        <fullName evidence="8">CASP-like protein</fullName>
    </recommendedName>
</protein>
<feature type="transmembrane region" description="Helical" evidence="8">
    <location>
        <begin position="272"/>
        <end position="294"/>
    </location>
</feature>
<feature type="transmembrane region" description="Helical" evidence="8">
    <location>
        <begin position="101"/>
        <end position="126"/>
    </location>
</feature>
<feature type="transmembrane region" description="Helical" evidence="8">
    <location>
        <begin position="21"/>
        <end position="41"/>
    </location>
</feature>
<keyword evidence="12" id="KW-1185">Reference proteome</keyword>
<keyword evidence="4 8" id="KW-1003">Cell membrane</keyword>
<comment type="caution">
    <text evidence="8">Lacks conserved residue(s) required for the propagation of feature annotation.</text>
</comment>
<evidence type="ECO:0000256" key="1">
    <source>
        <dbReference type="ARBA" id="ARBA00004651"/>
    </source>
</evidence>
<proteinExistence type="inferred from homology"/>
<keyword evidence="6 8" id="KW-1133">Transmembrane helix</keyword>
<evidence type="ECO:0000256" key="2">
    <source>
        <dbReference type="ARBA" id="ARBA00007651"/>
    </source>
</evidence>
<evidence type="ECO:0000256" key="7">
    <source>
        <dbReference type="ARBA" id="ARBA00023136"/>
    </source>
</evidence>
<dbReference type="Pfam" id="PF04535">
    <property type="entry name" value="CASP_dom"/>
    <property type="match status" value="2"/>
</dbReference>
<feature type="transmembrane region" description="Helical" evidence="8">
    <location>
        <begin position="156"/>
        <end position="175"/>
    </location>
</feature>
<sequence length="414" mass="42326">MTCKDEKKKKKSGDWRHPVSLVFRIAAMGLAVAAAAVMATASQCTVYVDYDLARPRTITFADFPAFVYLVAATAIAAGLEAVAIFLSVFCKKGKGKKVGKWLMPVLAAVVPALLYTSAGAAFAAGWDIFYYLEPTGRRLSICSSSIGSRFCKQVHVSMWLSLGAALAVSLAELVATWPGGHGGGGGGSGSDGSAATTSIQFFIFSSSTPTMTDGEDKKESKAMTAVSIAGRIIAMGLAVAAAVLMSTASQCTIYYSYGTRPRTVTYADFPPFVYLVIAAAMAAFLEGIAIFLAVWKKGKDNKATVLMPLLGAAVPALLYSAAGAAFAAGADLSYCSAYGKRVSMCAGSAAGGSSNFCSQVHIAVILSLAAAVVVSVAEVVRGIGGAAGGGGGSDSESSSSSDSGGCDHGCHHKH</sequence>
<dbReference type="PANTHER" id="PTHR36488">
    <property type="entry name" value="CASP-LIKE PROTEIN 1U1"/>
    <property type="match status" value="1"/>
</dbReference>
<evidence type="ECO:0000256" key="9">
    <source>
        <dbReference type="SAM" id="MobiDB-lite"/>
    </source>
</evidence>